<feature type="repeat" description="TPR" evidence="3">
    <location>
        <begin position="99"/>
        <end position="132"/>
    </location>
</feature>
<evidence type="ECO:0000256" key="4">
    <source>
        <dbReference type="SAM" id="SignalP"/>
    </source>
</evidence>
<dbReference type="InterPro" id="IPR011990">
    <property type="entry name" value="TPR-like_helical_dom_sf"/>
</dbReference>
<dbReference type="InterPro" id="IPR050498">
    <property type="entry name" value="Ycf3"/>
</dbReference>
<protein>
    <submittedName>
        <fullName evidence="5">Tetratricopeptide repeat protein</fullName>
    </submittedName>
</protein>
<accession>A0ABW1KXH0</accession>
<keyword evidence="1" id="KW-0677">Repeat</keyword>
<evidence type="ECO:0000256" key="1">
    <source>
        <dbReference type="ARBA" id="ARBA00022737"/>
    </source>
</evidence>
<dbReference type="Pfam" id="PF00515">
    <property type="entry name" value="TPR_1"/>
    <property type="match status" value="2"/>
</dbReference>
<gene>
    <name evidence="5" type="ORF">ACFMB1_14655</name>
</gene>
<feature type="repeat" description="TPR" evidence="3">
    <location>
        <begin position="134"/>
        <end position="167"/>
    </location>
</feature>
<dbReference type="PROSITE" id="PS50005">
    <property type="entry name" value="TPR"/>
    <property type="match status" value="2"/>
</dbReference>
<comment type="caution">
    <text evidence="5">The sequence shown here is derived from an EMBL/GenBank/DDBJ whole genome shotgun (WGS) entry which is preliminary data.</text>
</comment>
<keyword evidence="2 3" id="KW-0802">TPR repeat</keyword>
<proteinExistence type="predicted"/>
<dbReference type="Proteomes" id="UP001596116">
    <property type="component" value="Unassembled WGS sequence"/>
</dbReference>
<dbReference type="PANTHER" id="PTHR44858:SF1">
    <property type="entry name" value="UDP-N-ACETYLGLUCOSAMINE--PEPTIDE N-ACETYLGLUCOSAMINYLTRANSFERASE SPINDLY-RELATED"/>
    <property type="match status" value="1"/>
</dbReference>
<name>A0ABW1KXH0_9PROT</name>
<dbReference type="EMBL" id="JBHPON010000002">
    <property type="protein sequence ID" value="MFC6036796.1"/>
    <property type="molecule type" value="Genomic_DNA"/>
</dbReference>
<dbReference type="PANTHER" id="PTHR44858">
    <property type="entry name" value="TETRATRICOPEPTIDE REPEAT PROTEIN 6"/>
    <property type="match status" value="1"/>
</dbReference>
<organism evidence="5 6">
    <name type="scientific">Hyphococcus aureus</name>
    <dbReference type="NCBI Taxonomy" id="2666033"/>
    <lineage>
        <taxon>Bacteria</taxon>
        <taxon>Pseudomonadati</taxon>
        <taxon>Pseudomonadota</taxon>
        <taxon>Alphaproteobacteria</taxon>
        <taxon>Parvularculales</taxon>
        <taxon>Parvularculaceae</taxon>
        <taxon>Hyphococcus</taxon>
    </lineage>
</organism>
<dbReference type="InterPro" id="IPR019734">
    <property type="entry name" value="TPR_rpt"/>
</dbReference>
<sequence>MKITTGLVCVLFTLSTSAMAQMSVTTIGATDALACYENARNEFSGDTGPCDKALVDNAMSRGDRKKTFVNRGIILNREGEVSAAISDFNNALDIDGGLGEAYLNRGNSYYLMRQYDDALTDYRQSLDFELSKPWAAWYNIGLAYDAQKMSEKAKEAYQTALDLNPNFSQARDKVEGRN</sequence>
<evidence type="ECO:0000256" key="2">
    <source>
        <dbReference type="ARBA" id="ARBA00022803"/>
    </source>
</evidence>
<reference evidence="5 6" key="1">
    <citation type="submission" date="2024-09" db="EMBL/GenBank/DDBJ databases">
        <authorList>
            <person name="Zhang Z.-H."/>
        </authorList>
    </citation>
    <scope>NUCLEOTIDE SEQUENCE [LARGE SCALE GENOMIC DNA]</scope>
    <source>
        <strain evidence="5 6">HHTR114</strain>
    </source>
</reference>
<dbReference type="SUPFAM" id="SSF48452">
    <property type="entry name" value="TPR-like"/>
    <property type="match status" value="1"/>
</dbReference>
<keyword evidence="6" id="KW-1185">Reference proteome</keyword>
<evidence type="ECO:0000313" key="5">
    <source>
        <dbReference type="EMBL" id="MFC6036796.1"/>
    </source>
</evidence>
<dbReference type="SMART" id="SM00028">
    <property type="entry name" value="TPR"/>
    <property type="match status" value="3"/>
</dbReference>
<evidence type="ECO:0000313" key="6">
    <source>
        <dbReference type="Proteomes" id="UP001596116"/>
    </source>
</evidence>
<keyword evidence="4" id="KW-0732">Signal</keyword>
<dbReference type="RefSeq" id="WP_379881958.1">
    <property type="nucleotide sequence ID" value="NZ_JBHPON010000002.1"/>
</dbReference>
<feature type="chain" id="PRO_5045928538" evidence="4">
    <location>
        <begin position="21"/>
        <end position="178"/>
    </location>
</feature>
<feature type="signal peptide" evidence="4">
    <location>
        <begin position="1"/>
        <end position="20"/>
    </location>
</feature>
<evidence type="ECO:0000256" key="3">
    <source>
        <dbReference type="PROSITE-ProRule" id="PRU00339"/>
    </source>
</evidence>
<dbReference type="Gene3D" id="1.25.40.10">
    <property type="entry name" value="Tetratricopeptide repeat domain"/>
    <property type="match status" value="2"/>
</dbReference>